<protein>
    <submittedName>
        <fullName evidence="2 3">ABC transporter</fullName>
    </submittedName>
</protein>
<feature type="region of interest" description="Disordered" evidence="1">
    <location>
        <begin position="1"/>
        <end position="34"/>
    </location>
</feature>
<reference evidence="2 4" key="1">
    <citation type="journal article" date="2014" name="BMC Genomics">
        <title>Genome sequence of Anopheles sinensis provides insight into genetics basis of mosquito competence for malaria parasites.</title>
        <authorList>
            <person name="Zhou D."/>
            <person name="Zhang D."/>
            <person name="Ding G."/>
            <person name="Shi L."/>
            <person name="Hou Q."/>
            <person name="Ye Y."/>
            <person name="Xu Y."/>
            <person name="Zhou H."/>
            <person name="Xiong C."/>
            <person name="Li S."/>
            <person name="Yu J."/>
            <person name="Hong S."/>
            <person name="Yu X."/>
            <person name="Zou P."/>
            <person name="Chen C."/>
            <person name="Chang X."/>
            <person name="Wang W."/>
            <person name="Lv Y."/>
            <person name="Sun Y."/>
            <person name="Ma L."/>
            <person name="Shen B."/>
            <person name="Zhu C."/>
        </authorList>
    </citation>
    <scope>NUCLEOTIDE SEQUENCE [LARGE SCALE GENOMIC DNA]</scope>
</reference>
<evidence type="ECO:0000313" key="2">
    <source>
        <dbReference type="EMBL" id="KFB38632.1"/>
    </source>
</evidence>
<keyword evidence="4" id="KW-1185">Reference proteome</keyword>
<sequence length="151" mass="16773">MAIEGTQEHTILPPSGDRRFSLPPPKPKKKSDPPACVPFELRAQSALTSVGATFCSEKQLAEAAEKIITNQVHGATVENKRDCPLSVPLSTTYLVQEKNPTKELTYIEAHDGELRPGVRRVRETERSARLLMKYFANRSGSRVCPSVQRDD</sequence>
<proteinExistence type="predicted"/>
<evidence type="ECO:0000313" key="3">
    <source>
        <dbReference type="EnsemblMetazoa" id="ASIC006019-PA"/>
    </source>
</evidence>
<dbReference type="EMBL" id="KE524959">
    <property type="protein sequence ID" value="KFB38632.1"/>
    <property type="molecule type" value="Genomic_DNA"/>
</dbReference>
<dbReference type="VEuPathDB" id="VectorBase:ASIC006019"/>
<reference evidence="3" key="2">
    <citation type="submission" date="2020-05" db="UniProtKB">
        <authorList>
            <consortium name="EnsemblMetazoa"/>
        </authorList>
    </citation>
    <scope>IDENTIFICATION</scope>
</reference>
<dbReference type="AlphaFoldDB" id="A0A084VKY8"/>
<name>A0A084VKY8_ANOSI</name>
<evidence type="ECO:0000256" key="1">
    <source>
        <dbReference type="SAM" id="MobiDB-lite"/>
    </source>
</evidence>
<organism evidence="2">
    <name type="scientific">Anopheles sinensis</name>
    <name type="common">Mosquito</name>
    <dbReference type="NCBI Taxonomy" id="74873"/>
    <lineage>
        <taxon>Eukaryota</taxon>
        <taxon>Metazoa</taxon>
        <taxon>Ecdysozoa</taxon>
        <taxon>Arthropoda</taxon>
        <taxon>Hexapoda</taxon>
        <taxon>Insecta</taxon>
        <taxon>Pterygota</taxon>
        <taxon>Neoptera</taxon>
        <taxon>Endopterygota</taxon>
        <taxon>Diptera</taxon>
        <taxon>Nematocera</taxon>
        <taxon>Culicoidea</taxon>
        <taxon>Culicidae</taxon>
        <taxon>Anophelinae</taxon>
        <taxon>Anopheles</taxon>
    </lineage>
</organism>
<accession>A0A084VKY8</accession>
<gene>
    <name evidence="2" type="ORF">ZHAS_00006019</name>
</gene>
<dbReference type="EnsemblMetazoa" id="ASIC006019-RA">
    <property type="protein sequence ID" value="ASIC006019-PA"/>
    <property type="gene ID" value="ASIC006019"/>
</dbReference>
<evidence type="ECO:0000313" key="4">
    <source>
        <dbReference type="Proteomes" id="UP000030765"/>
    </source>
</evidence>
<dbReference type="Proteomes" id="UP000030765">
    <property type="component" value="Unassembled WGS sequence"/>
</dbReference>
<dbReference type="EMBL" id="ATLV01014341">
    <property type="status" value="NOT_ANNOTATED_CDS"/>
    <property type="molecule type" value="Genomic_DNA"/>
</dbReference>